<reference evidence="7" key="1">
    <citation type="submission" date="2020-06" db="EMBL/GenBank/DDBJ databases">
        <authorList>
            <person name="Benoit J.B."/>
        </authorList>
    </citation>
    <scope>NUCLEOTIDE SEQUENCE</scope>
    <source>
        <strain evidence="7">DPU</strain>
    </source>
</reference>
<dbReference type="PANTHER" id="PTHR11241">
    <property type="entry name" value="DEOXYURIDINE 5'-TRIPHOSPHATE NUCLEOTIDOHYDROLASE"/>
    <property type="match status" value="1"/>
</dbReference>
<dbReference type="NCBIfam" id="NF001862">
    <property type="entry name" value="PRK00601.1"/>
    <property type="match status" value="1"/>
</dbReference>
<keyword evidence="4" id="KW-0546">Nucleotide metabolism</keyword>
<dbReference type="InterPro" id="IPR029054">
    <property type="entry name" value="dUTPase-like"/>
</dbReference>
<accession>A0A7D5U4A1</accession>
<dbReference type="AlphaFoldDB" id="A0A7D5U4A1"/>
<dbReference type="InterPro" id="IPR033704">
    <property type="entry name" value="dUTPase_trimeric"/>
</dbReference>
<dbReference type="Pfam" id="PF00692">
    <property type="entry name" value="dUTPase"/>
    <property type="match status" value="1"/>
</dbReference>
<dbReference type="SUPFAM" id="SSF51283">
    <property type="entry name" value="dUTPase-like"/>
    <property type="match status" value="1"/>
</dbReference>
<protein>
    <recommendedName>
        <fullName evidence="2">dUTP diphosphatase</fullName>
        <ecNumber evidence="2">3.6.1.23</ecNumber>
    </recommendedName>
</protein>
<evidence type="ECO:0000313" key="7">
    <source>
        <dbReference type="EMBL" id="QLH94012.1"/>
    </source>
</evidence>
<keyword evidence="3" id="KW-0378">Hydrolase</keyword>
<organism evidence="7">
    <name type="scientific">Blattabacterium sp</name>
    <dbReference type="NCBI Taxonomy" id="34099"/>
    <lineage>
        <taxon>Bacteria</taxon>
        <taxon>Pseudomonadati</taxon>
        <taxon>Bacteroidota</taxon>
        <taxon>Flavobacteriia</taxon>
        <taxon>Flavobacteriales</taxon>
        <taxon>Blattabacteriaceae</taxon>
        <taxon>Blattabacterium</taxon>
    </lineage>
</organism>
<evidence type="ECO:0000256" key="2">
    <source>
        <dbReference type="ARBA" id="ARBA00012379"/>
    </source>
</evidence>
<dbReference type="PANTHER" id="PTHR11241:SF0">
    <property type="entry name" value="DEOXYURIDINE 5'-TRIPHOSPHATE NUCLEOTIDOHYDROLASE"/>
    <property type="match status" value="1"/>
</dbReference>
<comment type="similarity">
    <text evidence="1">Belongs to the dUTPase family.</text>
</comment>
<evidence type="ECO:0000259" key="6">
    <source>
        <dbReference type="Pfam" id="PF00692"/>
    </source>
</evidence>
<evidence type="ECO:0000256" key="3">
    <source>
        <dbReference type="ARBA" id="ARBA00022801"/>
    </source>
</evidence>
<comment type="catalytic activity">
    <reaction evidence="5">
        <text>dUTP + H2O = dUMP + diphosphate + H(+)</text>
        <dbReference type="Rhea" id="RHEA:10248"/>
        <dbReference type="ChEBI" id="CHEBI:15377"/>
        <dbReference type="ChEBI" id="CHEBI:15378"/>
        <dbReference type="ChEBI" id="CHEBI:33019"/>
        <dbReference type="ChEBI" id="CHEBI:61555"/>
        <dbReference type="ChEBI" id="CHEBI:246422"/>
        <dbReference type="EC" id="3.6.1.23"/>
    </reaction>
</comment>
<sequence>MCLFIKIFNISSNPLPDYGTEEASGMDLQAYLKKDIIIHSMEKKIIKTGLFIEIPEGFEGQIRPRSGLSLHHGITVLNDPGTIDSDYRGEIKILLINLSKNPFIVKNGYKIAQIIFCKYEKVKWNFINDEIIE</sequence>
<dbReference type="InterPro" id="IPR036157">
    <property type="entry name" value="dUTPase-like_sf"/>
</dbReference>
<dbReference type="EC" id="3.6.1.23" evidence="2"/>
<dbReference type="GO" id="GO:0004170">
    <property type="term" value="F:dUTP diphosphatase activity"/>
    <property type="evidence" value="ECO:0007669"/>
    <property type="project" value="UniProtKB-EC"/>
</dbReference>
<dbReference type="GO" id="GO:0046081">
    <property type="term" value="P:dUTP catabolic process"/>
    <property type="evidence" value="ECO:0007669"/>
    <property type="project" value="InterPro"/>
</dbReference>
<dbReference type="GO" id="GO:0000287">
    <property type="term" value="F:magnesium ion binding"/>
    <property type="evidence" value="ECO:0007669"/>
    <property type="project" value="InterPro"/>
</dbReference>
<dbReference type="InterPro" id="IPR008181">
    <property type="entry name" value="dUTPase"/>
</dbReference>
<evidence type="ECO:0000256" key="4">
    <source>
        <dbReference type="ARBA" id="ARBA00023080"/>
    </source>
</evidence>
<name>A0A7D5U4A1_9FLAO</name>
<dbReference type="Gene3D" id="2.70.40.10">
    <property type="match status" value="1"/>
</dbReference>
<feature type="domain" description="dUTPase-like" evidence="6">
    <location>
        <begin position="14"/>
        <end position="125"/>
    </location>
</feature>
<evidence type="ECO:0000256" key="1">
    <source>
        <dbReference type="ARBA" id="ARBA00006581"/>
    </source>
</evidence>
<dbReference type="CDD" id="cd07557">
    <property type="entry name" value="trimeric_dUTPase"/>
    <property type="match status" value="1"/>
</dbReference>
<dbReference type="GO" id="GO:0006226">
    <property type="term" value="P:dUMP biosynthetic process"/>
    <property type="evidence" value="ECO:0007669"/>
    <property type="project" value="InterPro"/>
</dbReference>
<evidence type="ECO:0000256" key="5">
    <source>
        <dbReference type="ARBA" id="ARBA00047686"/>
    </source>
</evidence>
<dbReference type="NCBIfam" id="TIGR00576">
    <property type="entry name" value="dut"/>
    <property type="match status" value="1"/>
</dbReference>
<dbReference type="EMBL" id="MT645221">
    <property type="protein sequence ID" value="QLH94012.1"/>
    <property type="molecule type" value="Genomic_DNA"/>
</dbReference>
<proteinExistence type="inferred from homology"/>